<dbReference type="PANTHER" id="PTHR33525">
    <property type="match status" value="1"/>
</dbReference>
<feature type="domain" description="HDOD" evidence="1">
    <location>
        <begin position="185"/>
        <end position="385"/>
    </location>
</feature>
<dbReference type="KEGG" id="gsn:YC6258_00885"/>
<dbReference type="PROSITE" id="PS51833">
    <property type="entry name" value="HDOD"/>
    <property type="match status" value="1"/>
</dbReference>
<dbReference type="SUPFAM" id="SSF109604">
    <property type="entry name" value="HD-domain/PDEase-like"/>
    <property type="match status" value="1"/>
</dbReference>
<evidence type="ECO:0000313" key="2">
    <source>
        <dbReference type="EMBL" id="AJQ92935.1"/>
    </source>
</evidence>
<dbReference type="PANTHER" id="PTHR33525:SF3">
    <property type="entry name" value="RIBONUCLEASE Y"/>
    <property type="match status" value="1"/>
</dbReference>
<organism evidence="2 3">
    <name type="scientific">Gynuella sunshinyii YC6258</name>
    <dbReference type="NCBI Taxonomy" id="1445510"/>
    <lineage>
        <taxon>Bacteria</taxon>
        <taxon>Pseudomonadati</taxon>
        <taxon>Pseudomonadota</taxon>
        <taxon>Gammaproteobacteria</taxon>
        <taxon>Oceanospirillales</taxon>
        <taxon>Saccharospirillaceae</taxon>
        <taxon>Gynuella</taxon>
    </lineage>
</organism>
<evidence type="ECO:0000259" key="1">
    <source>
        <dbReference type="PROSITE" id="PS51833"/>
    </source>
</evidence>
<protein>
    <submittedName>
        <fullName evidence="2">Putative signal transduction protein</fullName>
    </submittedName>
</protein>
<sequence>MSDLPILVQQYLSNHHLSHHILSTPTFELPVTVEVTLLEDESGRVQLFSSSNCLLEKHRLKAVTGRDLKAVSLLEQQKLKHKLGLSNFPALDGLLPYETWIDKSVFLSDPVYIRAGNEEKLISLEDVKKLYLSEQVREVDLCRRIPVSEIEYHMGVEQDQNEIHSAIRNLTSLRIKKRIEETLDIPPLSATAEAIIRLRVDPDADVNKLAGIVERDPPLAAQVVSWASSSYYAAPGSIRSVQDAIIRVLGYDLVMNLALGLSLGKILNLPKHEAEGSSPYWKQAVYMAATVVKLKDLIPPALRPGFGLTYLSGLLHNFGYLVLAHSFPPHFDQIIQHLELNPHLNPMHVERHILGISREQIAAALLKSWNLPEEVCVGIRYLQEPDYAGVYSDYAHLNYLALRLLRKYRLLSGPDEQIDTSIFKNLYMNADEIPSVMEEIVASREELDAISQSLSDPV</sequence>
<name>A0A0C5V037_9GAMM</name>
<dbReference type="Proteomes" id="UP000032266">
    <property type="component" value="Chromosome"/>
</dbReference>
<dbReference type="OrthoDB" id="7001648at2"/>
<dbReference type="EMBL" id="CP007142">
    <property type="protein sequence ID" value="AJQ92935.1"/>
    <property type="molecule type" value="Genomic_DNA"/>
</dbReference>
<dbReference type="Pfam" id="PF08668">
    <property type="entry name" value="HDOD"/>
    <property type="match status" value="1"/>
</dbReference>
<evidence type="ECO:0000313" key="3">
    <source>
        <dbReference type="Proteomes" id="UP000032266"/>
    </source>
</evidence>
<dbReference type="InterPro" id="IPR036754">
    <property type="entry name" value="YbaK/aa-tRNA-synt-asso_dom_sf"/>
</dbReference>
<reference evidence="2 3" key="1">
    <citation type="submission" date="2014-01" db="EMBL/GenBank/DDBJ databases">
        <title>Full genme sequencing of cellulolytic bacterium Gynuella sunshinyii YC6258T gen. nov., sp. nov.</title>
        <authorList>
            <person name="Khan H."/>
            <person name="Chung E.J."/>
            <person name="Chung Y.R."/>
        </authorList>
    </citation>
    <scope>NUCLEOTIDE SEQUENCE [LARGE SCALE GENOMIC DNA]</scope>
    <source>
        <strain evidence="2 3">YC6258</strain>
    </source>
</reference>
<proteinExistence type="predicted"/>
<dbReference type="Gene3D" id="3.90.960.10">
    <property type="entry name" value="YbaK/aminoacyl-tRNA synthetase-associated domain"/>
    <property type="match status" value="1"/>
</dbReference>
<dbReference type="STRING" id="1445510.YC6258_00885"/>
<dbReference type="InterPro" id="IPR052340">
    <property type="entry name" value="RNase_Y/CdgJ"/>
</dbReference>
<keyword evidence="3" id="KW-1185">Reference proteome</keyword>
<dbReference type="RefSeq" id="WP_044615877.1">
    <property type="nucleotide sequence ID" value="NZ_CP007142.1"/>
</dbReference>
<dbReference type="InterPro" id="IPR013976">
    <property type="entry name" value="HDOD"/>
</dbReference>
<dbReference type="AlphaFoldDB" id="A0A0C5V037"/>
<gene>
    <name evidence="2" type="ORF">YC6258_00885</name>
</gene>
<dbReference type="Gene3D" id="1.10.3210.10">
    <property type="entry name" value="Hypothetical protein af1432"/>
    <property type="match status" value="1"/>
</dbReference>
<dbReference type="PIRSF" id="PIRSF036888">
    <property type="entry name" value="HDGYPm_UCP036888"/>
    <property type="match status" value="1"/>
</dbReference>
<dbReference type="InterPro" id="IPR014627">
    <property type="entry name" value="UCP036888_HDGYP-like"/>
</dbReference>
<dbReference type="GO" id="GO:0002161">
    <property type="term" value="F:aminoacyl-tRNA deacylase activity"/>
    <property type="evidence" value="ECO:0007669"/>
    <property type="project" value="InterPro"/>
</dbReference>
<dbReference type="HOGENOM" id="CLU_046996_0_0_6"/>
<accession>A0A0C5V037</accession>